<gene>
    <name evidence="1" type="ORF">A9404_04290</name>
</gene>
<dbReference type="OrthoDB" id="6787458at2"/>
<dbReference type="EMBL" id="CP016027">
    <property type="protein sequence ID" value="ANJ66699.1"/>
    <property type="molecule type" value="Genomic_DNA"/>
</dbReference>
<dbReference type="InterPro" id="IPR027417">
    <property type="entry name" value="P-loop_NTPase"/>
</dbReference>
<keyword evidence="2" id="KW-1185">Reference proteome</keyword>
<dbReference type="SUPFAM" id="SSF52540">
    <property type="entry name" value="P-loop containing nucleoside triphosphate hydrolases"/>
    <property type="match status" value="1"/>
</dbReference>
<dbReference type="KEGG" id="haz:A9404_04290"/>
<proteinExistence type="predicted"/>
<sequence length="1443" mass="163810">MNLSDKSKRCVQRSFIDLSQKQIDDIEHMSLLASMGWSGTFGWDTLLESKRVLIISEAGAGKTYECREQQKALWEKGEAAFFLELAQLAARNFRDQLSAKEEQRFDDWLAAQSGIATFFLDSIDELKLTLGSFRAALTSLSKCLDGHLSRVRIVITTRPTPIDQQLIHELFTVPEPDELIPNGEDFAYIVTGRQRQIPQQNEDEAAPAWRNVALMPLSDEQILQMAAIRGIDTPEALLADIHARNAEIFARRPQDLIELCSDWREHRRIRTHAEQVAHDIRVKLKPRADLNEPAQLSAERALDGARRLALAALLTRKLTIRHSVEADRAGEPGTALDPEVILYDWAPKERETLLQRALFGFASYGRVRFHHRSVIEFLAAQRLNERLNQAGGIKAVKRLLFAETPQGIKVVRPTMRPVAAWLAAWQLSIFSEVRDREPNVLLDHADPQELSLPQRIDALQAYVRAFGQGAMCGMRVQQIQVHRFASPDLSDHVLGMWQAGIENPEVRELLLELIGAGPMPACADLAYGVALDATATVGERLDAISALVRLDDPRIDELARFMVSESDPWPDQLIRDAIYGLLPNHLSPERFCEAVKRVSNSERITDRFSLLPIQIAKLPFTPGYLRAVSTCLTDLIADDLRWVDKWPHFVSNYTQIIPIIAAICLRLIHAGETDASTLRSLVVTLRLQSQNHRGDQFGIKLRNAIAAFAQPQREEIFWLYDAFNESLHPQPEPSRRLFEARNDGPLTLNNAQDGEWVRRTLENPNRPLPERRMMLEVMTYDFWNGVGNPHDYINGLKRYVSDAPELIRQIDWFLAPREIDPETAERRAKLEQQQIAAEQERDKHRADWVAFWRQVAESPEEAFHPDNENKTVWSLWHAMQHAGNASRSSGWNRSFMEQYFGKETTDRLRACMMPIWRNDRPTLPHERPIEARGVTFTRWYLGLAAIVAEAEDPDWARKLSAAEAELAVRYALIDMNGLPEWLNALVDVHPVSVERTLEPELAATLDEINTTSAPGFLFQSLFYASDTIIKLFLPYLRTWLDAFTQHYHAEKFDSVARGRLERVLLILIEHGDAETQNHIKAMAEGYLNAAGKSTVIQIWIKVLMRLDPAAGIDALEKLLGPLEPEAAGAAVNAIGYLFGSNHGHLSIGLRRSEYSPTLLLRLVRLTYRYVRPSDDHPSSTFLGPRNVAQEGRNALLSALLDTKGAEAWATKLEMMDDPLFTHIKDRLFLVAREKEAEEADEAVLTESEVAAFHRYGEAPPTTRDDMFMLLVDRLDDLDDLLLRDDSPRDAWALIWEEKTMRREIARTLSNAAKGLYTVEQETVTADEKETDIRLRVAESGQQAIIELKIGEKWSGRVLRDTIKDQLVKKYMAAENSRSGCLLVTVTSNRNWKHPDTKKTLDIPRLQAMLEEEAARIVEELGGSLRLVAKVLDLRPRLKVESRT</sequence>
<evidence type="ECO:0000313" key="2">
    <source>
        <dbReference type="Proteomes" id="UP000078596"/>
    </source>
</evidence>
<evidence type="ECO:0000313" key="1">
    <source>
        <dbReference type="EMBL" id="ANJ66699.1"/>
    </source>
</evidence>
<organism evidence="1 2">
    <name type="scientific">Halothiobacillus diazotrophicus</name>
    <dbReference type="NCBI Taxonomy" id="1860122"/>
    <lineage>
        <taxon>Bacteria</taxon>
        <taxon>Pseudomonadati</taxon>
        <taxon>Pseudomonadota</taxon>
        <taxon>Gammaproteobacteria</taxon>
        <taxon>Chromatiales</taxon>
        <taxon>Halothiobacillaceae</taxon>
        <taxon>Halothiobacillus</taxon>
    </lineage>
</organism>
<accession>A0A191ZFP0</accession>
<dbReference type="Gene3D" id="3.40.50.300">
    <property type="entry name" value="P-loop containing nucleotide triphosphate hydrolases"/>
    <property type="match status" value="1"/>
</dbReference>
<protein>
    <submittedName>
        <fullName evidence="1">Uncharacterized protein</fullName>
    </submittedName>
</protein>
<reference evidence="1 2" key="1">
    <citation type="submission" date="2016-06" db="EMBL/GenBank/DDBJ databases">
        <title>Insight into the functional genes involving in sulfur oxidation in Pearl River water.</title>
        <authorList>
            <person name="Luo J."/>
            <person name="Tan X."/>
            <person name="Lin W."/>
        </authorList>
    </citation>
    <scope>NUCLEOTIDE SEQUENCE [LARGE SCALE GENOMIC DNA]</scope>
    <source>
        <strain evidence="1 2">LS2</strain>
    </source>
</reference>
<dbReference type="Proteomes" id="UP000078596">
    <property type="component" value="Chromosome"/>
</dbReference>
<name>A0A191ZFP0_9GAMM</name>
<dbReference type="RefSeq" id="WP_066099007.1">
    <property type="nucleotide sequence ID" value="NZ_CP016027.1"/>
</dbReference>